<name>B5FV62_KLULA</name>
<dbReference type="HOGENOM" id="CLU_2320750_0_0_1"/>
<dbReference type="Pfam" id="PF20521">
    <property type="entry name" value="DUF6736"/>
    <property type="match status" value="1"/>
</dbReference>
<dbReference type="InParanoid" id="B5FV62"/>
<sequence length="99" mass="10834">MGGVWYRYFSSGGNCGSTVEQKTIAGAIKGVIDSVEPNWFSDIYCITMCRGDTWHGTLLIGPDPSAMTATCSGAHKGNYEMDLEKLTAPWSRNNQDSNY</sequence>
<dbReference type="PaxDb" id="284590-B5FV62"/>
<organism evidence="2 3">
    <name type="scientific">Kluyveromyces lactis (strain ATCC 8585 / CBS 2359 / DSM 70799 / NBRC 1267 / NRRL Y-1140 / WM37)</name>
    <name type="common">Yeast</name>
    <name type="synonym">Candida sphaerica</name>
    <dbReference type="NCBI Taxonomy" id="284590"/>
    <lineage>
        <taxon>Eukaryota</taxon>
        <taxon>Fungi</taxon>
        <taxon>Dikarya</taxon>
        <taxon>Ascomycota</taxon>
        <taxon>Saccharomycotina</taxon>
        <taxon>Saccharomycetes</taxon>
        <taxon>Saccharomycetales</taxon>
        <taxon>Saccharomycetaceae</taxon>
        <taxon>Kluyveromyces</taxon>
    </lineage>
</organism>
<gene>
    <name evidence="2" type="ORF">KLLA0_C00190g</name>
</gene>
<reference evidence="2 3" key="1">
    <citation type="journal article" date="2004" name="Nature">
        <title>Genome evolution in yeasts.</title>
        <authorList>
            <consortium name="Genolevures"/>
            <person name="Dujon B."/>
            <person name="Sherman D."/>
            <person name="Fischer G."/>
            <person name="Durrens P."/>
            <person name="Casaregola S."/>
            <person name="Lafontaine I."/>
            <person name="de Montigny J."/>
            <person name="Marck C."/>
            <person name="Neuveglise C."/>
            <person name="Talla E."/>
            <person name="Goffard N."/>
            <person name="Frangeul L."/>
            <person name="Aigle M."/>
            <person name="Anthouard V."/>
            <person name="Babour A."/>
            <person name="Barbe V."/>
            <person name="Barnay S."/>
            <person name="Blanchin S."/>
            <person name="Beckerich J.M."/>
            <person name="Beyne E."/>
            <person name="Bleykasten C."/>
            <person name="Boisrame A."/>
            <person name="Boyer J."/>
            <person name="Cattolico L."/>
            <person name="Confanioleri F."/>
            <person name="de Daruvar A."/>
            <person name="Despons L."/>
            <person name="Fabre E."/>
            <person name="Fairhead C."/>
            <person name="Ferry-Dumazet H."/>
            <person name="Groppi A."/>
            <person name="Hantraye F."/>
            <person name="Hennequin C."/>
            <person name="Jauniaux N."/>
            <person name="Joyet P."/>
            <person name="Kachouri R."/>
            <person name="Kerrest A."/>
            <person name="Koszul R."/>
            <person name="Lemaire M."/>
            <person name="Lesur I."/>
            <person name="Ma L."/>
            <person name="Muller H."/>
            <person name="Nicaud J.M."/>
            <person name="Nikolski M."/>
            <person name="Oztas S."/>
            <person name="Ozier-Kalogeropoulos O."/>
            <person name="Pellenz S."/>
            <person name="Potier S."/>
            <person name="Richard G.F."/>
            <person name="Straub M.L."/>
            <person name="Suleau A."/>
            <person name="Swennene D."/>
            <person name="Tekaia F."/>
            <person name="Wesolowski-Louvel M."/>
            <person name="Westhof E."/>
            <person name="Wirth B."/>
            <person name="Zeniou-Meyer M."/>
            <person name="Zivanovic I."/>
            <person name="Bolotin-Fukuhara M."/>
            <person name="Thierry A."/>
            <person name="Bouchier C."/>
            <person name="Caudron B."/>
            <person name="Scarpelli C."/>
            <person name="Gaillardin C."/>
            <person name="Weissenbach J."/>
            <person name="Wincker P."/>
            <person name="Souciet J.L."/>
        </authorList>
    </citation>
    <scope>NUCLEOTIDE SEQUENCE [LARGE SCALE GENOMIC DNA]</scope>
    <source>
        <strain evidence="3">ATCC 8585 / CBS 2359 / DSM 70799 / NBRC 1267 / NRRL Y-1140 / WM37</strain>
    </source>
</reference>
<feature type="domain" description="Secreted protein CSS2 C-terminal" evidence="1">
    <location>
        <begin position="3"/>
        <end position="63"/>
    </location>
</feature>
<evidence type="ECO:0000259" key="1">
    <source>
        <dbReference type="Pfam" id="PF20521"/>
    </source>
</evidence>
<dbReference type="InterPro" id="IPR046624">
    <property type="entry name" value="CSS2_C"/>
</dbReference>
<evidence type="ECO:0000313" key="3">
    <source>
        <dbReference type="Proteomes" id="UP000000598"/>
    </source>
</evidence>
<dbReference type="EMBL" id="CR382123">
    <property type="protein sequence ID" value="CAR64361.1"/>
    <property type="molecule type" value="Genomic_DNA"/>
</dbReference>
<proteinExistence type="predicted"/>
<keyword evidence="3" id="KW-1185">Reference proteome</keyword>
<protein>
    <submittedName>
        <fullName evidence="2">KLLA0C00190p</fullName>
    </submittedName>
</protein>
<accession>B5FV62</accession>
<dbReference type="Proteomes" id="UP000000598">
    <property type="component" value="Chromosome C"/>
</dbReference>
<dbReference type="KEGG" id="kla:KLLA0_C00190g"/>
<evidence type="ECO:0000313" key="2">
    <source>
        <dbReference type="EMBL" id="CAR64361.1"/>
    </source>
</evidence>
<dbReference type="AlphaFoldDB" id="B5FV62"/>
<dbReference type="eggNOG" id="ENOG502SCP8">
    <property type="taxonomic scope" value="Eukaryota"/>
</dbReference>